<dbReference type="Pfam" id="PF05239">
    <property type="entry name" value="PRC"/>
    <property type="match status" value="1"/>
</dbReference>
<accession>A0ABS9DUD3</accession>
<name>A0ABS9DUD3_9PROT</name>
<comment type="caution">
    <text evidence="3">The sequence shown here is derived from an EMBL/GenBank/DDBJ whole genome shotgun (WGS) entry which is preliminary data.</text>
</comment>
<organism evidence="3 4">
    <name type="scientific">Acidiphilium iwatense</name>
    <dbReference type="NCBI Taxonomy" id="768198"/>
    <lineage>
        <taxon>Bacteria</taxon>
        <taxon>Pseudomonadati</taxon>
        <taxon>Pseudomonadota</taxon>
        <taxon>Alphaproteobacteria</taxon>
        <taxon>Acetobacterales</taxon>
        <taxon>Acidocellaceae</taxon>
        <taxon>Acidiphilium</taxon>
    </lineage>
</organism>
<dbReference type="EMBL" id="JAKGBZ010000001">
    <property type="protein sequence ID" value="MCF3945087.1"/>
    <property type="molecule type" value="Genomic_DNA"/>
</dbReference>
<evidence type="ECO:0000256" key="1">
    <source>
        <dbReference type="SAM" id="MobiDB-lite"/>
    </source>
</evidence>
<protein>
    <submittedName>
        <fullName evidence="3">PRC-barrel domain-containing protein</fullName>
    </submittedName>
</protein>
<dbReference type="InterPro" id="IPR011033">
    <property type="entry name" value="PRC_barrel-like_sf"/>
</dbReference>
<sequence>MRNDARAACLAVLLAVPVAHPQTPYGASGAARLPPPPVRPPKPKPQPPKLEHLRKVHAEGLLGQPVLDTKGKAIGTIVDVLIDQRGDPNAAVIEFAGFLGVGNRKIAVAWTALHFSVVKQRIAITIDLDAAKLKSLPEYKPSAPSVPVAIQPRAKAAQ</sequence>
<evidence type="ECO:0000313" key="4">
    <source>
        <dbReference type="Proteomes" id="UP001521209"/>
    </source>
</evidence>
<feature type="region of interest" description="Disordered" evidence="1">
    <location>
        <begin position="26"/>
        <end position="48"/>
    </location>
</feature>
<dbReference type="InterPro" id="IPR027275">
    <property type="entry name" value="PRC-brl_dom"/>
</dbReference>
<feature type="compositionally biased region" description="Pro residues" evidence="1">
    <location>
        <begin position="33"/>
        <end position="48"/>
    </location>
</feature>
<dbReference type="Proteomes" id="UP001521209">
    <property type="component" value="Unassembled WGS sequence"/>
</dbReference>
<gene>
    <name evidence="3" type="ORF">L2A60_00095</name>
</gene>
<dbReference type="PANTHER" id="PTHR36505">
    <property type="entry name" value="BLR1072 PROTEIN"/>
    <property type="match status" value="1"/>
</dbReference>
<evidence type="ECO:0000313" key="3">
    <source>
        <dbReference type="EMBL" id="MCF3945087.1"/>
    </source>
</evidence>
<dbReference type="PANTHER" id="PTHR36505:SF1">
    <property type="entry name" value="BLR1072 PROTEIN"/>
    <property type="match status" value="1"/>
</dbReference>
<dbReference type="SUPFAM" id="SSF50346">
    <property type="entry name" value="PRC-barrel domain"/>
    <property type="match status" value="1"/>
</dbReference>
<proteinExistence type="predicted"/>
<dbReference type="RefSeq" id="WP_235702329.1">
    <property type="nucleotide sequence ID" value="NZ_JAKGBZ010000001.1"/>
</dbReference>
<evidence type="ECO:0000259" key="2">
    <source>
        <dbReference type="Pfam" id="PF05239"/>
    </source>
</evidence>
<feature type="domain" description="PRC-barrel" evidence="2">
    <location>
        <begin position="61"/>
        <end position="127"/>
    </location>
</feature>
<keyword evidence="4" id="KW-1185">Reference proteome</keyword>
<reference evidence="3 4" key="1">
    <citation type="submission" date="2022-01" db="EMBL/GenBank/DDBJ databases">
        <authorList>
            <person name="Won M."/>
            <person name="Kim S.-J."/>
            <person name="Kwon S.-W."/>
        </authorList>
    </citation>
    <scope>NUCLEOTIDE SEQUENCE [LARGE SCALE GENOMIC DNA]</scope>
    <source>
        <strain evidence="3 4">KCTC 23505</strain>
    </source>
</reference>
<dbReference type="Gene3D" id="2.30.30.240">
    <property type="entry name" value="PRC-barrel domain"/>
    <property type="match status" value="1"/>
</dbReference>